<dbReference type="GO" id="GO:0033863">
    <property type="term" value="F:ribose 1,5-bisphosphate phosphokinase activity"/>
    <property type="evidence" value="ECO:0007669"/>
    <property type="project" value="UniProtKB-UniRule"/>
</dbReference>
<evidence type="ECO:0000259" key="13">
    <source>
        <dbReference type="SMART" id="SM00941"/>
    </source>
</evidence>
<feature type="binding site" evidence="11">
    <location>
        <begin position="17"/>
        <end position="24"/>
    </location>
    <ligand>
        <name>ATP</name>
        <dbReference type="ChEBI" id="CHEBI:30616"/>
    </ligand>
</feature>
<feature type="domain" description="Pyrimidine nucleoside phosphorylase C-terminal" evidence="13">
    <location>
        <begin position="532"/>
        <end position="597"/>
    </location>
</feature>
<dbReference type="PANTHER" id="PTHR10515:SF0">
    <property type="entry name" value="THYMIDINE PHOSPHORYLASE"/>
    <property type="match status" value="1"/>
</dbReference>
<keyword evidence="6" id="KW-0328">Glycosyltransferase</keyword>
<evidence type="ECO:0000256" key="11">
    <source>
        <dbReference type="HAMAP-Rule" id="MF_00836"/>
    </source>
</evidence>
<dbReference type="InterPro" id="IPR013102">
    <property type="entry name" value="PYNP_C"/>
</dbReference>
<evidence type="ECO:0000259" key="12">
    <source>
        <dbReference type="SMART" id="SM00072"/>
    </source>
</evidence>
<dbReference type="GO" id="GO:0005524">
    <property type="term" value="F:ATP binding"/>
    <property type="evidence" value="ECO:0007669"/>
    <property type="project" value="UniProtKB-KW"/>
</dbReference>
<comment type="similarity">
    <text evidence="5">In the C-terminal section; belongs to the thymidine/pyrimidine-nucleoside phosphorylase family. Type 2 subfamily.</text>
</comment>
<keyword evidence="8 11" id="KW-0547">Nucleotide-binding</keyword>
<organism evidence="14 15">
    <name type="scientific">Cupriavidus pauculus</name>
    <dbReference type="NCBI Taxonomy" id="82633"/>
    <lineage>
        <taxon>Bacteria</taxon>
        <taxon>Pseudomonadati</taxon>
        <taxon>Pseudomonadota</taxon>
        <taxon>Betaproteobacteria</taxon>
        <taxon>Burkholderiales</taxon>
        <taxon>Burkholderiaceae</taxon>
        <taxon>Cupriavidus</taxon>
    </lineage>
</organism>
<evidence type="ECO:0000256" key="5">
    <source>
        <dbReference type="ARBA" id="ARBA00008689"/>
    </source>
</evidence>
<comment type="pathway">
    <text evidence="3 11">Metabolic intermediate biosynthesis; 5-phospho-alpha-D-ribose 1-diphosphate biosynthesis; 5-phospho-alpha-D-ribose 1-diphosphate from D-ribose 5-phosphate (route II): step 3/3.</text>
</comment>
<dbReference type="Pfam" id="PF00591">
    <property type="entry name" value="Glycos_transf_3"/>
    <property type="match status" value="1"/>
</dbReference>
<dbReference type="EMBL" id="CP044067">
    <property type="protein sequence ID" value="QET04746.1"/>
    <property type="molecule type" value="Genomic_DNA"/>
</dbReference>
<dbReference type="GO" id="GO:0006213">
    <property type="term" value="P:pyrimidine nucleoside metabolic process"/>
    <property type="evidence" value="ECO:0007669"/>
    <property type="project" value="InterPro"/>
</dbReference>
<dbReference type="GO" id="GO:0019634">
    <property type="term" value="P:organic phosphonate metabolic process"/>
    <property type="evidence" value="ECO:0007669"/>
    <property type="project" value="UniProtKB-UniRule"/>
</dbReference>
<dbReference type="GO" id="GO:0004645">
    <property type="term" value="F:1,4-alpha-oligoglucan phosphorylase activity"/>
    <property type="evidence" value="ECO:0007669"/>
    <property type="project" value="InterPro"/>
</dbReference>
<evidence type="ECO:0000256" key="7">
    <source>
        <dbReference type="ARBA" id="ARBA00022679"/>
    </source>
</evidence>
<dbReference type="GO" id="GO:0006015">
    <property type="term" value="P:5-phosphoribose 1-diphosphate biosynthetic process"/>
    <property type="evidence" value="ECO:0007669"/>
    <property type="project" value="UniProtKB-UniRule"/>
</dbReference>
<sequence>MSKLNMNKTGTFFLVVGPSGAGKDSLIDGARAILTDGYRFAQRVITRPSGSPGEDHEGVSDMEFTRRQEAGEFLVTWNAHELRYGLPAALIETLASGTHVIANGSRGVVAELAARLPHFAVVLVTAPQEVLAQRIASRGRESGEQISKRVSRQAASIPEGVRCLTVSNESTLEAGVQRFVEAVRAGACAPAAPEAPSSRVNLMAKLRGEALDEAAYVAVLRDAIAGRYTEAELTAFLIAATGSLDDDEVVALARARTAFTPRIAWDEPLVVDKHSMGGVPGSRITLIVVPIVAAYGLAMPKTSSRAITSAAGTADAMETVARVDLTQADVQRCVAQARACIAWNGRLNHSVIDDVMNAITRPRKLDSRRWSVASILSKKYTAGATHVMVDLPYGPQTKLADRADAEALGALFERVGAGLGLHVRAIATDGSHPIGRGIGPALEVRDVMQVLDNDPAAPADLRAKALYFAAQILAFDPRVGSPEQGMRIAEALLDEGKARTAFDSIAGAQGRRPEAVMPGVHIAEIAASRSGRVAAIDGLRISGVARAAGAPRDLGAGVDLLCTIGAHVAEGQALYRIHAASPAALDAAVAEAHGPGGDQSNQAVRIDPD</sequence>
<dbReference type="InterPro" id="IPR000053">
    <property type="entry name" value="Thymidine/pyrmidine_PPase"/>
</dbReference>
<keyword evidence="14" id="KW-0418">Kinase</keyword>
<gene>
    <name evidence="11 14" type="primary">phnN</name>
    <name evidence="14" type="ORF">FOB72_21880</name>
</gene>
<evidence type="ECO:0000256" key="2">
    <source>
        <dbReference type="ARBA" id="ARBA00002554"/>
    </source>
</evidence>
<dbReference type="NCBIfam" id="TIGR02322">
    <property type="entry name" value="phosphon_PhnN"/>
    <property type="match status" value="1"/>
</dbReference>
<evidence type="ECO:0000313" key="14">
    <source>
        <dbReference type="EMBL" id="QET04746.1"/>
    </source>
</evidence>
<evidence type="ECO:0000256" key="1">
    <source>
        <dbReference type="ARBA" id="ARBA00000373"/>
    </source>
</evidence>
<dbReference type="Gene3D" id="3.90.1170.30">
    <property type="entry name" value="Pyrimidine nucleoside phosphorylase-like, C-terminal domain"/>
    <property type="match status" value="1"/>
</dbReference>
<dbReference type="AlphaFoldDB" id="A0A5P2H9T0"/>
<comment type="function">
    <text evidence="2 11">Catalyzes the phosphorylation of ribose 1,5-bisphosphate to 5-phospho-D-ribosyl alpha-1-diphosphate (PRPP).</text>
</comment>
<dbReference type="InterPro" id="IPR012699">
    <property type="entry name" value="PhnN"/>
</dbReference>
<dbReference type="GO" id="GO:0009032">
    <property type="term" value="F:thymidine phosphorylase activity"/>
    <property type="evidence" value="ECO:0007669"/>
    <property type="project" value="UniProtKB-EC"/>
</dbReference>
<reference evidence="14 15" key="1">
    <citation type="submission" date="2019-09" db="EMBL/GenBank/DDBJ databases">
        <title>FDA dAtabase for Regulatory Grade micrObial Sequences (FDA-ARGOS): Supporting development and validation of Infectious Disease Dx tests.</title>
        <authorList>
            <person name="Sciortino C."/>
            <person name="Tallon L."/>
            <person name="Sadzewicz L."/>
            <person name="Vavikolanu K."/>
            <person name="Mehta A."/>
            <person name="Aluvathingal J."/>
            <person name="Nadendla S."/>
            <person name="Nandy P."/>
            <person name="Geyer C."/>
            <person name="Yan Y."/>
            <person name="Sichtig H."/>
        </authorList>
    </citation>
    <scope>NUCLEOTIDE SEQUENCE [LARGE SCALE GENOMIC DNA]</scope>
    <source>
        <strain evidence="14 15">FDAARGOS_664</strain>
    </source>
</reference>
<comment type="similarity">
    <text evidence="4">In the N-terminal section; belongs to the ribose 1,5-bisphosphokinase family.</text>
</comment>
<comment type="similarity">
    <text evidence="11">Belongs to the ribose 1,5-bisphosphokinase family.</text>
</comment>
<dbReference type="Pfam" id="PF00625">
    <property type="entry name" value="Guanylate_kin"/>
    <property type="match status" value="1"/>
</dbReference>
<dbReference type="NCBIfam" id="NF003338">
    <property type="entry name" value="PRK04350.1"/>
    <property type="match status" value="1"/>
</dbReference>
<feature type="domain" description="Guanylate kinase/L-type calcium channel beta subunit" evidence="12">
    <location>
        <begin position="9"/>
        <end position="187"/>
    </location>
</feature>
<proteinExistence type="inferred from homology"/>
<comment type="catalytic activity">
    <reaction evidence="1 11">
        <text>alpha-D-ribose 1,5-bisphosphate + ATP = 5-phospho-alpha-D-ribose 1-diphosphate + ADP</text>
        <dbReference type="Rhea" id="RHEA:20109"/>
        <dbReference type="ChEBI" id="CHEBI:30616"/>
        <dbReference type="ChEBI" id="CHEBI:58017"/>
        <dbReference type="ChEBI" id="CHEBI:68688"/>
        <dbReference type="ChEBI" id="CHEBI:456216"/>
        <dbReference type="EC" id="2.7.4.23"/>
    </reaction>
</comment>
<dbReference type="Gene3D" id="3.40.50.300">
    <property type="entry name" value="P-loop containing nucleotide triphosphate hydrolases"/>
    <property type="match status" value="1"/>
</dbReference>
<dbReference type="Gene3D" id="3.40.1030.10">
    <property type="entry name" value="Nucleoside phosphorylase/phosphoribosyltransferase catalytic domain"/>
    <property type="match status" value="1"/>
</dbReference>
<dbReference type="Pfam" id="PF07831">
    <property type="entry name" value="PYNP_C"/>
    <property type="match status" value="1"/>
</dbReference>
<dbReference type="SUPFAM" id="SSF52540">
    <property type="entry name" value="P-loop containing nucleoside triphosphate hydrolases"/>
    <property type="match status" value="1"/>
</dbReference>
<dbReference type="InterPro" id="IPR035902">
    <property type="entry name" value="Nuc_phospho_transferase"/>
</dbReference>
<keyword evidence="9 11" id="KW-0067">ATP-binding</keyword>
<dbReference type="SMART" id="SM00072">
    <property type="entry name" value="GuKc"/>
    <property type="match status" value="1"/>
</dbReference>
<dbReference type="SUPFAM" id="SSF52418">
    <property type="entry name" value="Nucleoside phosphorylase/phosphoribosyltransferase catalytic domain"/>
    <property type="match status" value="1"/>
</dbReference>
<dbReference type="InterPro" id="IPR008145">
    <property type="entry name" value="GK/Ca_channel_bsu"/>
</dbReference>
<comment type="catalytic activity">
    <reaction evidence="10">
        <text>thymidine + phosphate = 2-deoxy-alpha-D-ribose 1-phosphate + thymine</text>
        <dbReference type="Rhea" id="RHEA:16037"/>
        <dbReference type="ChEBI" id="CHEBI:17748"/>
        <dbReference type="ChEBI" id="CHEBI:17821"/>
        <dbReference type="ChEBI" id="CHEBI:43474"/>
        <dbReference type="ChEBI" id="CHEBI:57259"/>
        <dbReference type="EC" id="2.4.2.4"/>
    </reaction>
</comment>
<dbReference type="PANTHER" id="PTHR10515">
    <property type="entry name" value="THYMIDINE PHOSPHORYLASE"/>
    <property type="match status" value="1"/>
</dbReference>
<evidence type="ECO:0000256" key="10">
    <source>
        <dbReference type="ARBA" id="ARBA00048550"/>
    </source>
</evidence>
<dbReference type="SMART" id="SM00941">
    <property type="entry name" value="PYNP_C"/>
    <property type="match status" value="1"/>
</dbReference>
<dbReference type="HAMAP" id="MF_00836">
    <property type="entry name" value="PhnN"/>
    <property type="match status" value="1"/>
</dbReference>
<dbReference type="Proteomes" id="UP000322822">
    <property type="component" value="Chromosome 2"/>
</dbReference>
<dbReference type="InterPro" id="IPR027417">
    <property type="entry name" value="P-loop_NTPase"/>
</dbReference>
<evidence type="ECO:0000256" key="9">
    <source>
        <dbReference type="ARBA" id="ARBA00022840"/>
    </source>
</evidence>
<dbReference type="InterPro" id="IPR036566">
    <property type="entry name" value="PYNP-like_C_sf"/>
</dbReference>
<dbReference type="InterPro" id="IPR000312">
    <property type="entry name" value="Glycosyl_Trfase_fam3"/>
</dbReference>
<dbReference type="GO" id="GO:0006206">
    <property type="term" value="P:pyrimidine nucleobase metabolic process"/>
    <property type="evidence" value="ECO:0007669"/>
    <property type="project" value="InterPro"/>
</dbReference>
<dbReference type="PROSITE" id="PS00647">
    <property type="entry name" value="THYMID_PHOSPHORYLASE"/>
    <property type="match status" value="1"/>
</dbReference>
<evidence type="ECO:0000256" key="3">
    <source>
        <dbReference type="ARBA" id="ARBA00005069"/>
    </source>
</evidence>
<dbReference type="SUPFAM" id="SSF54680">
    <property type="entry name" value="Pyrimidine nucleoside phosphorylase C-terminal domain"/>
    <property type="match status" value="1"/>
</dbReference>
<evidence type="ECO:0000256" key="8">
    <source>
        <dbReference type="ARBA" id="ARBA00022741"/>
    </source>
</evidence>
<dbReference type="UniPathway" id="UPA00087">
    <property type="reaction ID" value="UER00175"/>
</dbReference>
<dbReference type="OrthoDB" id="341217at2"/>
<dbReference type="InterPro" id="IPR017872">
    <property type="entry name" value="Pyrmidine_PPase_CS"/>
</dbReference>
<evidence type="ECO:0000313" key="15">
    <source>
        <dbReference type="Proteomes" id="UP000322822"/>
    </source>
</evidence>
<protein>
    <recommendedName>
        <fullName evidence="11">Ribose 1,5-bisphosphate phosphokinase PhnN</fullName>
        <ecNumber evidence="11">2.7.4.23</ecNumber>
    </recommendedName>
    <alternativeName>
        <fullName evidence="11">Ribose 1,5-bisphosphokinase</fullName>
    </alternativeName>
</protein>
<keyword evidence="7 11" id="KW-0808">Transferase</keyword>
<evidence type="ECO:0000256" key="6">
    <source>
        <dbReference type="ARBA" id="ARBA00022676"/>
    </source>
</evidence>
<dbReference type="GO" id="GO:0005829">
    <property type="term" value="C:cytosol"/>
    <property type="evidence" value="ECO:0007669"/>
    <property type="project" value="TreeGrafter"/>
</dbReference>
<dbReference type="RefSeq" id="WP_150374808.1">
    <property type="nucleotide sequence ID" value="NZ_CP044067.1"/>
</dbReference>
<dbReference type="Gene3D" id="1.20.970.50">
    <property type="match status" value="1"/>
</dbReference>
<evidence type="ECO:0000256" key="4">
    <source>
        <dbReference type="ARBA" id="ARBA00005935"/>
    </source>
</evidence>
<name>A0A5P2H9T0_9BURK</name>
<dbReference type="EC" id="2.7.4.23" evidence="11"/>
<accession>A0A5P2H9T0</accession>